<proteinExistence type="predicted"/>
<protein>
    <recommendedName>
        <fullName evidence="2">DUF6677 domain-containing protein</fullName>
    </recommendedName>
</protein>
<gene>
    <name evidence="3" type="ORF">Pan216_15330</name>
</gene>
<dbReference type="OrthoDB" id="281398at2"/>
<dbReference type="Pfam" id="PF20382">
    <property type="entry name" value="DUF6677"/>
    <property type="match status" value="1"/>
</dbReference>
<dbReference type="InterPro" id="IPR046499">
    <property type="entry name" value="DUF6677"/>
</dbReference>
<accession>A0A518B139</accession>
<keyword evidence="1" id="KW-0812">Transmembrane</keyword>
<dbReference type="Proteomes" id="UP000317093">
    <property type="component" value="Chromosome"/>
</dbReference>
<evidence type="ECO:0000313" key="4">
    <source>
        <dbReference type="Proteomes" id="UP000317093"/>
    </source>
</evidence>
<evidence type="ECO:0000313" key="3">
    <source>
        <dbReference type="EMBL" id="QDU60684.1"/>
    </source>
</evidence>
<organism evidence="3 4">
    <name type="scientific">Kolteria novifilia</name>
    <dbReference type="NCBI Taxonomy" id="2527975"/>
    <lineage>
        <taxon>Bacteria</taxon>
        <taxon>Pseudomonadati</taxon>
        <taxon>Planctomycetota</taxon>
        <taxon>Planctomycetia</taxon>
        <taxon>Kolteriales</taxon>
        <taxon>Kolteriaceae</taxon>
        <taxon>Kolteria</taxon>
    </lineage>
</organism>
<feature type="transmembrane region" description="Helical" evidence="1">
    <location>
        <begin position="36"/>
        <end position="56"/>
    </location>
</feature>
<sequence>MSSDEKLELRHPAKAALLAWLVPGLGHWYQGRMGKSVLYAICILGLFVAGSQQGAWQVVYVRWDREGFYWPYLAQVGTGVVALPALIRSPAVRAWFPEAVRRFELAPTPEEQDDLHRTFGKQIDMAMVYTMVAGLLNFLVIYDAFAGPALWDEEQRRKSPPPSPPETPKE</sequence>
<dbReference type="RefSeq" id="WP_145256919.1">
    <property type="nucleotide sequence ID" value="NZ_CP036279.1"/>
</dbReference>
<reference evidence="3 4" key="1">
    <citation type="submission" date="2019-02" db="EMBL/GenBank/DDBJ databases">
        <title>Deep-cultivation of Planctomycetes and their phenomic and genomic characterization uncovers novel biology.</title>
        <authorList>
            <person name="Wiegand S."/>
            <person name="Jogler M."/>
            <person name="Boedeker C."/>
            <person name="Pinto D."/>
            <person name="Vollmers J."/>
            <person name="Rivas-Marin E."/>
            <person name="Kohn T."/>
            <person name="Peeters S.H."/>
            <person name="Heuer A."/>
            <person name="Rast P."/>
            <person name="Oberbeckmann S."/>
            <person name="Bunk B."/>
            <person name="Jeske O."/>
            <person name="Meyerdierks A."/>
            <person name="Storesund J.E."/>
            <person name="Kallscheuer N."/>
            <person name="Luecker S."/>
            <person name="Lage O.M."/>
            <person name="Pohl T."/>
            <person name="Merkel B.J."/>
            <person name="Hornburger P."/>
            <person name="Mueller R.-W."/>
            <person name="Bruemmer F."/>
            <person name="Labrenz M."/>
            <person name="Spormann A.M."/>
            <person name="Op den Camp H."/>
            <person name="Overmann J."/>
            <person name="Amann R."/>
            <person name="Jetten M.S.M."/>
            <person name="Mascher T."/>
            <person name="Medema M.H."/>
            <person name="Devos D.P."/>
            <person name="Kaster A.-K."/>
            <person name="Ovreas L."/>
            <person name="Rohde M."/>
            <person name="Galperin M.Y."/>
            <person name="Jogler C."/>
        </authorList>
    </citation>
    <scope>NUCLEOTIDE SEQUENCE [LARGE SCALE GENOMIC DNA]</scope>
    <source>
        <strain evidence="3 4">Pan216</strain>
    </source>
</reference>
<evidence type="ECO:0000256" key="1">
    <source>
        <dbReference type="SAM" id="Phobius"/>
    </source>
</evidence>
<keyword evidence="1" id="KW-0472">Membrane</keyword>
<name>A0A518B139_9BACT</name>
<dbReference type="EMBL" id="CP036279">
    <property type="protein sequence ID" value="QDU60684.1"/>
    <property type="molecule type" value="Genomic_DNA"/>
</dbReference>
<keyword evidence="4" id="KW-1185">Reference proteome</keyword>
<keyword evidence="1" id="KW-1133">Transmembrane helix</keyword>
<feature type="transmembrane region" description="Helical" evidence="1">
    <location>
        <begin position="68"/>
        <end position="87"/>
    </location>
</feature>
<feature type="transmembrane region" description="Helical" evidence="1">
    <location>
        <begin position="126"/>
        <end position="151"/>
    </location>
</feature>
<dbReference type="AlphaFoldDB" id="A0A518B139"/>
<dbReference type="KEGG" id="knv:Pan216_15330"/>
<feature type="domain" description="DUF6677" evidence="2">
    <location>
        <begin position="15"/>
        <end position="153"/>
    </location>
</feature>
<evidence type="ECO:0000259" key="2">
    <source>
        <dbReference type="Pfam" id="PF20382"/>
    </source>
</evidence>